<dbReference type="Proteomes" id="UP000012015">
    <property type="component" value="Unassembled WGS sequence"/>
</dbReference>
<protein>
    <recommendedName>
        <fullName evidence="3">DUF2332 domain-containing protein</fullName>
    </recommendedName>
</protein>
<accession>M7MVD3</accession>
<gene>
    <name evidence="1" type="ORF">ADIAG_01633</name>
</gene>
<dbReference type="InterPro" id="IPR011200">
    <property type="entry name" value="UCP012608"/>
</dbReference>
<sequence length="333" mass="35923">MGTEATPDIEIAALYRQYAQRWFAGHSELYRQWADGVASSRSLLALLQGLPEAKRQPNLIFAAARFHGCPDVPFRSLEEYLLEHWTQIRTIILSHATQTNEAARCATLLPALGLIAAQEQRPLALIEVGCSAGLCLLPDLYSYSYDGAAPLGTGSPLLECATTGSPPLPAALPQISWRAGVDLFPLDGTDPDTVAWLRALIWPGQEARARRLDQALDTLAALAAGKLSGHAGPPQVLAGDLNEKVAELVAAAPPQAVPVVMHSAVLAYLDPADRTRSAHTIASLDCRWLSNEAFFMDSANLTAGVSDRQYFTLALDRVPLAHTGQHGDQLHWL</sequence>
<evidence type="ECO:0000313" key="1">
    <source>
        <dbReference type="EMBL" id="EMQ98875.1"/>
    </source>
</evidence>
<keyword evidence="2" id="KW-1185">Reference proteome</keyword>
<evidence type="ECO:0008006" key="3">
    <source>
        <dbReference type="Google" id="ProtNLM"/>
    </source>
</evidence>
<reference evidence="1 2" key="1">
    <citation type="journal article" date="2013" name="Genome Announc.">
        <title>Draft Genome Sequence of Arthrobacter gangotriensis Strain Lz1yT, Isolated from a Penguin Rookery Soil Sample Collected in Antarctica, near the Indian Station Dakshin Gangotri.</title>
        <authorList>
            <person name="Shivaji S."/>
            <person name="Ara S."/>
            <person name="Bandi S."/>
            <person name="Singh A."/>
            <person name="Kumar Pinnaka A."/>
        </authorList>
    </citation>
    <scope>NUCLEOTIDE SEQUENCE [LARGE SCALE GENOMIC DNA]</scope>
    <source>
        <strain evidence="1 2">Lz1y</strain>
    </source>
</reference>
<dbReference type="RefSeq" id="WP_007270824.1">
    <property type="nucleotide sequence ID" value="NZ_AOCK01000004.1"/>
</dbReference>
<dbReference type="Pfam" id="PF10094">
    <property type="entry name" value="DUF2332"/>
    <property type="match status" value="1"/>
</dbReference>
<comment type="caution">
    <text evidence="1">The sequence shown here is derived from an EMBL/GenBank/DDBJ whole genome shotgun (WGS) entry which is preliminary data.</text>
</comment>
<organism evidence="1 2">
    <name type="scientific">Paeniglutamicibacter gangotriensis Lz1y</name>
    <dbReference type="NCBI Taxonomy" id="1276920"/>
    <lineage>
        <taxon>Bacteria</taxon>
        <taxon>Bacillati</taxon>
        <taxon>Actinomycetota</taxon>
        <taxon>Actinomycetes</taxon>
        <taxon>Micrococcales</taxon>
        <taxon>Micrococcaceae</taxon>
        <taxon>Paeniglutamicibacter</taxon>
    </lineage>
</organism>
<dbReference type="EMBL" id="AOCK01000004">
    <property type="protein sequence ID" value="EMQ98875.1"/>
    <property type="molecule type" value="Genomic_DNA"/>
</dbReference>
<proteinExistence type="predicted"/>
<evidence type="ECO:0000313" key="2">
    <source>
        <dbReference type="Proteomes" id="UP000012015"/>
    </source>
</evidence>
<dbReference type="eggNOG" id="COG4427">
    <property type="taxonomic scope" value="Bacteria"/>
</dbReference>
<name>M7MVD3_9MICC</name>
<dbReference type="STRING" id="1276920.ADIAG_01633"/>
<dbReference type="PATRIC" id="fig|1276920.7.peg.1632"/>
<dbReference type="AlphaFoldDB" id="M7MVD3"/>